<keyword evidence="3" id="KW-0862">Zinc</keyword>
<dbReference type="InterPro" id="IPR041916">
    <property type="entry name" value="Anti_sigma_zinc_sf"/>
</dbReference>
<reference evidence="3" key="2">
    <citation type="submission" date="2016-10" db="EMBL/GenBank/DDBJ databases">
        <authorList>
            <person name="de Groot N.N."/>
        </authorList>
    </citation>
    <scope>NUCLEOTIDE SEQUENCE [LARGE SCALE GENOMIC DNA]</scope>
    <source>
        <strain evidence="3">JCM 14963</strain>
    </source>
</reference>
<keyword evidence="3" id="KW-0863">Zinc-finger</keyword>
<dbReference type="OrthoDB" id="8374021at2"/>
<accession>A0A1H1MSA8</accession>
<protein>
    <submittedName>
        <fullName evidence="3">Putative zinc-finger</fullName>
    </submittedName>
</protein>
<keyword evidence="3" id="KW-0479">Metal-binding</keyword>
<dbReference type="RefSeq" id="WP_092283829.1">
    <property type="nucleotide sequence ID" value="NZ_BAABWD010000001.1"/>
</dbReference>
<name>A0A1H1MSA8_9GAMM</name>
<sequence>MLTCRDLVAQSSDLLDGELSLRQRISVRAHLAICFRCRRFIRQLRVSQRVIRQLPDAPVAELDTLLRAMAAQQRKKGAAADHDGPQ</sequence>
<reference evidence="4" key="1">
    <citation type="submission" date="2016-10" db="EMBL/GenBank/DDBJ databases">
        <authorList>
            <person name="Varghese N."/>
            <person name="Submissions S."/>
        </authorList>
    </citation>
    <scope>NUCLEOTIDE SEQUENCE [LARGE SCALE GENOMIC DNA]</scope>
    <source>
        <strain evidence="4">JCM 14963</strain>
    </source>
</reference>
<dbReference type="AlphaFoldDB" id="A0A1H1MSA8"/>
<keyword evidence="5" id="KW-1185">Reference proteome</keyword>
<dbReference type="STRING" id="472181.SAMN05216271_0676"/>
<feature type="domain" description="Putative zinc-finger" evidence="1">
    <location>
        <begin position="4"/>
        <end position="38"/>
    </location>
</feature>
<proteinExistence type="predicted"/>
<dbReference type="GO" id="GO:0008270">
    <property type="term" value="F:zinc ion binding"/>
    <property type="evidence" value="ECO:0007669"/>
    <property type="project" value="UniProtKB-KW"/>
</dbReference>
<dbReference type="Proteomes" id="UP001486808">
    <property type="component" value="Unassembled WGS sequence"/>
</dbReference>
<evidence type="ECO:0000313" key="5">
    <source>
        <dbReference type="Proteomes" id="UP001486808"/>
    </source>
</evidence>
<dbReference type="Proteomes" id="UP000243413">
    <property type="component" value="Chromosome I"/>
</dbReference>
<reference evidence="2 5" key="3">
    <citation type="submission" date="2024-04" db="EMBL/GenBank/DDBJ databases">
        <title>Draft genome sequence of Halopseudomonas sabulinigri NBRC 116187.</title>
        <authorList>
            <person name="Miyakawa T."/>
            <person name="Kusuya Y."/>
            <person name="Miura T."/>
        </authorList>
    </citation>
    <scope>NUCLEOTIDE SEQUENCE [LARGE SCALE GENOMIC DNA]</scope>
    <source>
        <strain evidence="2 5">4NH20-0042</strain>
    </source>
</reference>
<evidence type="ECO:0000259" key="1">
    <source>
        <dbReference type="Pfam" id="PF13490"/>
    </source>
</evidence>
<dbReference type="InterPro" id="IPR027383">
    <property type="entry name" value="Znf_put"/>
</dbReference>
<dbReference type="Pfam" id="PF13490">
    <property type="entry name" value="zf-HC2"/>
    <property type="match status" value="1"/>
</dbReference>
<evidence type="ECO:0000313" key="2">
    <source>
        <dbReference type="EMBL" id="GAA6130091.1"/>
    </source>
</evidence>
<evidence type="ECO:0000313" key="3">
    <source>
        <dbReference type="EMBL" id="SDR89512.1"/>
    </source>
</evidence>
<evidence type="ECO:0000313" key="4">
    <source>
        <dbReference type="Proteomes" id="UP000243413"/>
    </source>
</evidence>
<dbReference type="EMBL" id="LT629763">
    <property type="protein sequence ID" value="SDR89512.1"/>
    <property type="molecule type" value="Genomic_DNA"/>
</dbReference>
<organism evidence="3 4">
    <name type="scientific">Halopseudomonas sabulinigri</name>
    <dbReference type="NCBI Taxonomy" id="472181"/>
    <lineage>
        <taxon>Bacteria</taxon>
        <taxon>Pseudomonadati</taxon>
        <taxon>Pseudomonadota</taxon>
        <taxon>Gammaproteobacteria</taxon>
        <taxon>Pseudomonadales</taxon>
        <taxon>Pseudomonadaceae</taxon>
        <taxon>Halopseudomonas</taxon>
    </lineage>
</organism>
<gene>
    <name evidence="2" type="ORF">NBRC116187_04510</name>
    <name evidence="3" type="ORF">SAMN05216271_0676</name>
</gene>
<dbReference type="Gene3D" id="1.10.10.1320">
    <property type="entry name" value="Anti-sigma factor, zinc-finger domain"/>
    <property type="match status" value="1"/>
</dbReference>
<dbReference type="EMBL" id="BAABWD010000001">
    <property type="protein sequence ID" value="GAA6130091.1"/>
    <property type="molecule type" value="Genomic_DNA"/>
</dbReference>